<evidence type="ECO:0000256" key="2">
    <source>
        <dbReference type="ARBA" id="ARBA00022989"/>
    </source>
</evidence>
<gene>
    <name evidence="6" type="ORF">SAMN05443248_8862</name>
</gene>
<proteinExistence type="predicted"/>
<keyword evidence="2 4" id="KW-1133">Transmembrane helix</keyword>
<feature type="transmembrane region" description="Helical" evidence="4">
    <location>
        <begin position="183"/>
        <end position="201"/>
    </location>
</feature>
<evidence type="ECO:0000313" key="7">
    <source>
        <dbReference type="Proteomes" id="UP000189796"/>
    </source>
</evidence>
<feature type="transmembrane region" description="Helical" evidence="4">
    <location>
        <begin position="213"/>
        <end position="233"/>
    </location>
</feature>
<accession>A0A1M5YVY2</accession>
<organism evidence="6 7">
    <name type="scientific">Bradyrhizobium erythrophlei</name>
    <dbReference type="NCBI Taxonomy" id="1437360"/>
    <lineage>
        <taxon>Bacteria</taxon>
        <taxon>Pseudomonadati</taxon>
        <taxon>Pseudomonadota</taxon>
        <taxon>Alphaproteobacteria</taxon>
        <taxon>Hyphomicrobiales</taxon>
        <taxon>Nitrobacteraceae</taxon>
        <taxon>Bradyrhizobium</taxon>
    </lineage>
</organism>
<dbReference type="GO" id="GO:0022857">
    <property type="term" value="F:transmembrane transporter activity"/>
    <property type="evidence" value="ECO:0007669"/>
    <property type="project" value="InterPro"/>
</dbReference>
<feature type="transmembrane region" description="Helical" evidence="4">
    <location>
        <begin position="387"/>
        <end position="407"/>
    </location>
</feature>
<feature type="transmembrane region" description="Helical" evidence="4">
    <location>
        <begin position="94"/>
        <end position="114"/>
    </location>
</feature>
<dbReference type="PANTHER" id="PTHR42910:SF1">
    <property type="entry name" value="MAJOR FACILITATOR SUPERFAMILY (MFS) PROFILE DOMAIN-CONTAINING PROTEIN"/>
    <property type="match status" value="1"/>
</dbReference>
<evidence type="ECO:0000256" key="4">
    <source>
        <dbReference type="SAM" id="Phobius"/>
    </source>
</evidence>
<keyword evidence="1 4" id="KW-0812">Transmembrane</keyword>
<dbReference type="Pfam" id="PF07690">
    <property type="entry name" value="MFS_1"/>
    <property type="match status" value="1"/>
</dbReference>
<feature type="transmembrane region" description="Helical" evidence="4">
    <location>
        <begin position="292"/>
        <end position="312"/>
    </location>
</feature>
<feature type="transmembrane region" description="Helical" evidence="4">
    <location>
        <begin position="324"/>
        <end position="343"/>
    </location>
</feature>
<evidence type="ECO:0000313" key="6">
    <source>
        <dbReference type="EMBL" id="SHI16145.1"/>
    </source>
</evidence>
<dbReference type="InterPro" id="IPR020846">
    <property type="entry name" value="MFS_dom"/>
</dbReference>
<feature type="transmembrane region" description="Helical" evidence="4">
    <location>
        <begin position="266"/>
        <end position="286"/>
    </location>
</feature>
<reference evidence="6 7" key="1">
    <citation type="submission" date="2016-11" db="EMBL/GenBank/DDBJ databases">
        <authorList>
            <person name="Jaros S."/>
            <person name="Januszkiewicz K."/>
            <person name="Wedrychowicz H."/>
        </authorList>
    </citation>
    <scope>NUCLEOTIDE SEQUENCE [LARGE SCALE GENOMIC DNA]</scope>
    <source>
        <strain evidence="6 7">GAS138</strain>
    </source>
</reference>
<feature type="transmembrane region" description="Helical" evidence="4">
    <location>
        <begin position="349"/>
        <end position="366"/>
    </location>
</feature>
<dbReference type="SUPFAM" id="SSF103473">
    <property type="entry name" value="MFS general substrate transporter"/>
    <property type="match status" value="1"/>
</dbReference>
<evidence type="ECO:0000256" key="1">
    <source>
        <dbReference type="ARBA" id="ARBA00022692"/>
    </source>
</evidence>
<dbReference type="InterPro" id="IPR011701">
    <property type="entry name" value="MFS"/>
</dbReference>
<feature type="transmembrane region" description="Helical" evidence="4">
    <location>
        <begin position="62"/>
        <end position="82"/>
    </location>
</feature>
<feature type="domain" description="Major facilitator superfamily (MFS) profile" evidence="5">
    <location>
        <begin position="58"/>
        <end position="437"/>
    </location>
</feature>
<name>A0A1M5YVY2_9BRAD</name>
<protein>
    <submittedName>
        <fullName evidence="6">Predicted arabinose efflux permease, MFS family</fullName>
    </submittedName>
</protein>
<dbReference type="AlphaFoldDB" id="A0A1M5YVY2"/>
<dbReference type="Proteomes" id="UP000189796">
    <property type="component" value="Chromosome I"/>
</dbReference>
<feature type="transmembrane region" description="Helical" evidence="4">
    <location>
        <begin position="413"/>
        <end position="434"/>
    </location>
</feature>
<evidence type="ECO:0000259" key="5">
    <source>
        <dbReference type="PROSITE" id="PS50850"/>
    </source>
</evidence>
<dbReference type="PROSITE" id="PS50850">
    <property type="entry name" value="MFS"/>
    <property type="match status" value="1"/>
</dbReference>
<dbReference type="InterPro" id="IPR036259">
    <property type="entry name" value="MFS_trans_sf"/>
</dbReference>
<evidence type="ECO:0000256" key="3">
    <source>
        <dbReference type="ARBA" id="ARBA00023136"/>
    </source>
</evidence>
<dbReference type="CDD" id="cd17324">
    <property type="entry name" value="MFS_NepI_like"/>
    <property type="match status" value="1"/>
</dbReference>
<dbReference type="Gene3D" id="1.20.1250.20">
    <property type="entry name" value="MFS general substrate transporter like domains"/>
    <property type="match status" value="1"/>
</dbReference>
<feature type="transmembrane region" description="Helical" evidence="4">
    <location>
        <begin position="149"/>
        <end position="171"/>
    </location>
</feature>
<feature type="transmembrane region" description="Helical" evidence="4">
    <location>
        <begin position="126"/>
        <end position="143"/>
    </location>
</feature>
<dbReference type="PANTHER" id="PTHR42910">
    <property type="entry name" value="TRANSPORTER SCO4007-RELATED"/>
    <property type="match status" value="1"/>
</dbReference>
<sequence>MNDLVTGIFEVSRDGMPGADRAVPPAGTGETVLTQPSGSISSHDISMPSTSQHPPLTRQMTLLFACACGAIGSNIYYAQPLLVAIAQTFHRTPASLGFLVTATQLGYACALLAIVPLGDVLDRRKLIVRLLALNVLALVAIVVSTNDWVFLAANACLGVTTASAQLLVPFAASLASEKTRGQVVGTVMSGLLTGIVLTRSVSGGIAQASGWRAVFGVAALVTLLLTLLLSRVLPNDRGGGRVEYRALMASLVTLARANPTLVMRSLYGALVFACYNMVWTGLTFLLTKAPYGYSEGLIGLFGLVGTAGMLSARSAGRLFDRGHGNAATGAFACMVLASFALVAMGGHSLVALLAGMVLLDVGVYGLHISNQSVIYSLAGDARSRFNTIYLTSFFIGATAGSSIASMAFAGAGWPGVCLAGAVCAGVLLMLWLGAQRFGRQALSLPAGD</sequence>
<dbReference type="EMBL" id="LT670817">
    <property type="protein sequence ID" value="SHI16145.1"/>
    <property type="molecule type" value="Genomic_DNA"/>
</dbReference>
<keyword evidence="3 4" id="KW-0472">Membrane</keyword>